<dbReference type="AlphaFoldDB" id="A0AAV7KB26"/>
<proteinExistence type="predicted"/>
<feature type="compositionally biased region" description="Low complexity" evidence="1">
    <location>
        <begin position="7"/>
        <end position="19"/>
    </location>
</feature>
<evidence type="ECO:0000313" key="2">
    <source>
        <dbReference type="EMBL" id="KAI6657506.1"/>
    </source>
</evidence>
<comment type="caution">
    <text evidence="2">The sequence shown here is derived from an EMBL/GenBank/DDBJ whole genome shotgun (WGS) entry which is preliminary data.</text>
</comment>
<sequence>MSSQLTSRPRVFSSPPSRSITGYSLPKRSQHLANTKNPVLTGGWALVKESNMERRDPIEIWRSGAIHQISHIKRNLRAVALDLSDLEDDIRVLSASRPTSVVRPRSALGYQNWSRVKFRTPPSQTLQFSKYNLPKTPLPLTPVYNHF</sequence>
<evidence type="ECO:0000313" key="3">
    <source>
        <dbReference type="Proteomes" id="UP001165289"/>
    </source>
</evidence>
<organism evidence="2 3">
    <name type="scientific">Oopsacas minuta</name>
    <dbReference type="NCBI Taxonomy" id="111878"/>
    <lineage>
        <taxon>Eukaryota</taxon>
        <taxon>Metazoa</taxon>
        <taxon>Porifera</taxon>
        <taxon>Hexactinellida</taxon>
        <taxon>Hexasterophora</taxon>
        <taxon>Lyssacinosida</taxon>
        <taxon>Leucopsacidae</taxon>
        <taxon>Oopsacas</taxon>
    </lineage>
</organism>
<evidence type="ECO:0000256" key="1">
    <source>
        <dbReference type="SAM" id="MobiDB-lite"/>
    </source>
</evidence>
<protein>
    <submittedName>
        <fullName evidence="2">Uncharacterized protein</fullName>
    </submittedName>
</protein>
<dbReference type="EMBL" id="JAKMXF010000111">
    <property type="protein sequence ID" value="KAI6657506.1"/>
    <property type="molecule type" value="Genomic_DNA"/>
</dbReference>
<gene>
    <name evidence="2" type="ORF">LOD99_252</name>
</gene>
<reference evidence="2 3" key="1">
    <citation type="journal article" date="2023" name="BMC Biol.">
        <title>The compact genome of the sponge Oopsacas minuta (Hexactinellida) is lacking key metazoan core genes.</title>
        <authorList>
            <person name="Santini S."/>
            <person name="Schenkelaars Q."/>
            <person name="Jourda C."/>
            <person name="Duchesne M."/>
            <person name="Belahbib H."/>
            <person name="Rocher C."/>
            <person name="Selva M."/>
            <person name="Riesgo A."/>
            <person name="Vervoort M."/>
            <person name="Leys S.P."/>
            <person name="Kodjabachian L."/>
            <person name="Le Bivic A."/>
            <person name="Borchiellini C."/>
            <person name="Claverie J.M."/>
            <person name="Renard E."/>
        </authorList>
    </citation>
    <scope>NUCLEOTIDE SEQUENCE [LARGE SCALE GENOMIC DNA]</scope>
    <source>
        <strain evidence="2">SPO-2</strain>
    </source>
</reference>
<dbReference type="Proteomes" id="UP001165289">
    <property type="component" value="Unassembled WGS sequence"/>
</dbReference>
<keyword evidence="3" id="KW-1185">Reference proteome</keyword>
<accession>A0AAV7KB26</accession>
<feature type="region of interest" description="Disordered" evidence="1">
    <location>
        <begin position="1"/>
        <end position="24"/>
    </location>
</feature>
<name>A0AAV7KB26_9METZ</name>